<evidence type="ECO:0000313" key="2">
    <source>
        <dbReference type="EMBL" id="KAF6327238.1"/>
    </source>
</evidence>
<dbReference type="EMBL" id="JACAGC010000012">
    <property type="protein sequence ID" value="KAF6327238.1"/>
    <property type="molecule type" value="Genomic_DNA"/>
</dbReference>
<protein>
    <submittedName>
        <fullName evidence="2">EGF like domain multiple 7</fullName>
    </submittedName>
</protein>
<accession>A0A7J7VQC4</accession>
<name>A0A7J7VQC4_RHIFE</name>
<gene>
    <name evidence="2" type="ORF">mRhiFer1_004363</name>
</gene>
<proteinExistence type="predicted"/>
<evidence type="ECO:0000313" key="3">
    <source>
        <dbReference type="Proteomes" id="UP000585614"/>
    </source>
</evidence>
<sequence>MWGSSSSELLLVWLLVLAAGGTEHVYRPGNMPATMPEWRELCPARPLPLPRRVAGRYLPDSRAGSRASGSSMSSWSGWASLRVAGWRTCTTHPTWSCVVGTSARWSL</sequence>
<dbReference type="Proteomes" id="UP000585614">
    <property type="component" value="Unassembled WGS sequence"/>
</dbReference>
<dbReference type="AlphaFoldDB" id="A0A7J7VQC4"/>
<organism evidence="2 3">
    <name type="scientific">Rhinolophus ferrumequinum</name>
    <name type="common">Greater horseshoe bat</name>
    <dbReference type="NCBI Taxonomy" id="59479"/>
    <lineage>
        <taxon>Eukaryota</taxon>
        <taxon>Metazoa</taxon>
        <taxon>Chordata</taxon>
        <taxon>Craniata</taxon>
        <taxon>Vertebrata</taxon>
        <taxon>Euteleostomi</taxon>
        <taxon>Mammalia</taxon>
        <taxon>Eutheria</taxon>
        <taxon>Laurasiatheria</taxon>
        <taxon>Chiroptera</taxon>
        <taxon>Yinpterochiroptera</taxon>
        <taxon>Rhinolophoidea</taxon>
        <taxon>Rhinolophidae</taxon>
        <taxon>Rhinolophinae</taxon>
        <taxon>Rhinolophus</taxon>
    </lineage>
</organism>
<evidence type="ECO:0000256" key="1">
    <source>
        <dbReference type="SAM" id="SignalP"/>
    </source>
</evidence>
<keyword evidence="1" id="KW-0732">Signal</keyword>
<reference evidence="2 3" key="1">
    <citation type="journal article" date="2020" name="Nature">
        <title>Six reference-quality genomes reveal evolution of bat adaptations.</title>
        <authorList>
            <person name="Jebb D."/>
            <person name="Huang Z."/>
            <person name="Pippel M."/>
            <person name="Hughes G.M."/>
            <person name="Lavrichenko K."/>
            <person name="Devanna P."/>
            <person name="Winkler S."/>
            <person name="Jermiin L.S."/>
            <person name="Skirmuntt E.C."/>
            <person name="Katzourakis A."/>
            <person name="Burkitt-Gray L."/>
            <person name="Ray D.A."/>
            <person name="Sullivan K.A.M."/>
            <person name="Roscito J.G."/>
            <person name="Kirilenko B.M."/>
            <person name="Davalos L.M."/>
            <person name="Corthals A.P."/>
            <person name="Power M.L."/>
            <person name="Jones G."/>
            <person name="Ransome R.D."/>
            <person name="Dechmann D.K.N."/>
            <person name="Locatelli A.G."/>
            <person name="Puechmaille S.J."/>
            <person name="Fedrigo O."/>
            <person name="Jarvis E.D."/>
            <person name="Hiller M."/>
            <person name="Vernes S.C."/>
            <person name="Myers E.W."/>
            <person name="Teeling E.C."/>
        </authorList>
    </citation>
    <scope>NUCLEOTIDE SEQUENCE [LARGE SCALE GENOMIC DNA]</scope>
    <source>
        <strain evidence="2">MRhiFer1</strain>
        <tissue evidence="2">Lung</tissue>
    </source>
</reference>
<feature type="signal peptide" evidence="1">
    <location>
        <begin position="1"/>
        <end position="21"/>
    </location>
</feature>
<comment type="caution">
    <text evidence="2">The sequence shown here is derived from an EMBL/GenBank/DDBJ whole genome shotgun (WGS) entry which is preliminary data.</text>
</comment>
<feature type="chain" id="PRO_5029794554" evidence="1">
    <location>
        <begin position="22"/>
        <end position="107"/>
    </location>
</feature>